<dbReference type="Pfam" id="PF17921">
    <property type="entry name" value="Integrase_H2C2"/>
    <property type="match status" value="1"/>
</dbReference>
<evidence type="ECO:0000259" key="1">
    <source>
        <dbReference type="Pfam" id="PF17921"/>
    </source>
</evidence>
<dbReference type="EMBL" id="CAJOBC010009373">
    <property type="protein sequence ID" value="CAF3986238.1"/>
    <property type="molecule type" value="Genomic_DNA"/>
</dbReference>
<dbReference type="PANTHER" id="PTHR47266">
    <property type="entry name" value="ENDONUCLEASE-RELATED"/>
    <property type="match status" value="1"/>
</dbReference>
<dbReference type="InterPro" id="IPR036397">
    <property type="entry name" value="RNaseH_sf"/>
</dbReference>
<sequence length="239" mass="27454">MDNKDKNIHDKIHNGNHVQSFVLENDIVNKVLTHSGRSTLILPYIPSSMTQSLLEAYHDSVTSGNLGVNKTWHKIRTRYYWPGMYTTIKQYITSCSKRQQFKISRSKLAGTLQLIELPTGVWDLMGLYFVGPVPQSSSERLNATLAASTGTYVNQQQSIWDDYLPFITFAYNTSKQSTTQIEPFKLMFGRDPMLPFDVPPQSSNYHRVIQQTGRLNYQVQHIHDGHLEQVHVSRIRIII</sequence>
<dbReference type="EMBL" id="CAJNOQ010009370">
    <property type="protein sequence ID" value="CAF1222958.1"/>
    <property type="molecule type" value="Genomic_DNA"/>
</dbReference>
<evidence type="ECO:0000313" key="2">
    <source>
        <dbReference type="EMBL" id="CAF1222958.1"/>
    </source>
</evidence>
<dbReference type="Gene3D" id="1.10.340.70">
    <property type="match status" value="1"/>
</dbReference>
<organism evidence="2 4">
    <name type="scientific">Didymodactylos carnosus</name>
    <dbReference type="NCBI Taxonomy" id="1234261"/>
    <lineage>
        <taxon>Eukaryota</taxon>
        <taxon>Metazoa</taxon>
        <taxon>Spiralia</taxon>
        <taxon>Gnathifera</taxon>
        <taxon>Rotifera</taxon>
        <taxon>Eurotatoria</taxon>
        <taxon>Bdelloidea</taxon>
        <taxon>Philodinida</taxon>
        <taxon>Philodinidae</taxon>
        <taxon>Didymodactylos</taxon>
    </lineage>
</organism>
<keyword evidence="4" id="KW-1185">Reference proteome</keyword>
<evidence type="ECO:0000313" key="4">
    <source>
        <dbReference type="Proteomes" id="UP000663829"/>
    </source>
</evidence>
<evidence type="ECO:0000313" key="3">
    <source>
        <dbReference type="EMBL" id="CAF3986238.1"/>
    </source>
</evidence>
<name>A0A814Y156_9BILA</name>
<proteinExistence type="predicted"/>
<gene>
    <name evidence="2" type="ORF">GPM918_LOCUS24784</name>
    <name evidence="3" type="ORF">SRO942_LOCUS24787</name>
</gene>
<dbReference type="Proteomes" id="UP000681722">
    <property type="component" value="Unassembled WGS sequence"/>
</dbReference>
<accession>A0A814Y156</accession>
<protein>
    <recommendedName>
        <fullName evidence="1">Integrase zinc-binding domain-containing protein</fullName>
    </recommendedName>
</protein>
<dbReference type="GO" id="GO:0003676">
    <property type="term" value="F:nucleic acid binding"/>
    <property type="evidence" value="ECO:0007669"/>
    <property type="project" value="InterPro"/>
</dbReference>
<comment type="caution">
    <text evidence="2">The sequence shown here is derived from an EMBL/GenBank/DDBJ whole genome shotgun (WGS) entry which is preliminary data.</text>
</comment>
<dbReference type="OrthoDB" id="115183at2759"/>
<dbReference type="InterPro" id="IPR052160">
    <property type="entry name" value="Gypsy_RT_Integrase-like"/>
</dbReference>
<feature type="domain" description="Integrase zinc-binding" evidence="1">
    <location>
        <begin position="45"/>
        <end position="103"/>
    </location>
</feature>
<dbReference type="Proteomes" id="UP000663829">
    <property type="component" value="Unassembled WGS sequence"/>
</dbReference>
<reference evidence="2" key="1">
    <citation type="submission" date="2021-02" db="EMBL/GenBank/DDBJ databases">
        <authorList>
            <person name="Nowell W R."/>
        </authorList>
    </citation>
    <scope>NUCLEOTIDE SEQUENCE</scope>
</reference>
<dbReference type="Gene3D" id="3.30.420.10">
    <property type="entry name" value="Ribonuclease H-like superfamily/Ribonuclease H"/>
    <property type="match status" value="1"/>
</dbReference>
<dbReference type="AlphaFoldDB" id="A0A814Y156"/>
<dbReference type="InterPro" id="IPR041588">
    <property type="entry name" value="Integrase_H2C2"/>
</dbReference>
<dbReference type="FunFam" id="1.10.340.70:FF:000001">
    <property type="entry name" value="Retrovirus-related Pol polyprotein from transposon gypsy-like Protein"/>
    <property type="match status" value="1"/>
</dbReference>